<evidence type="ECO:0000256" key="3">
    <source>
        <dbReference type="ARBA" id="ARBA00022692"/>
    </source>
</evidence>
<dbReference type="Proteomes" id="UP000663829">
    <property type="component" value="Unassembled WGS sequence"/>
</dbReference>
<protein>
    <recommendedName>
        <fullName evidence="10">AI-2E family transporter</fullName>
    </recommendedName>
</protein>
<gene>
    <name evidence="7" type="ORF">GPM918_LOCUS37693</name>
    <name evidence="8" type="ORF">SRO942_LOCUS38464</name>
</gene>
<name>A0A815V3B5_9BILA</name>
<dbReference type="PANTHER" id="PTHR21716">
    <property type="entry name" value="TRANSMEMBRANE PROTEIN"/>
    <property type="match status" value="1"/>
</dbReference>
<evidence type="ECO:0000313" key="9">
    <source>
        <dbReference type="Proteomes" id="UP000663829"/>
    </source>
</evidence>
<sequence length="291" mass="32243">NRHIKGIANTGIANNRPSLTRGTYQQEIVQAEQARVLAQECMRQGADQAATQLNLVADKCERLRVIHRCLSSLTAERSNFDQESPTIIPLLQQIRDYEQKYGKLNFQEGPSLWQWIIRHTPLSPKHMNRLSLAFHETGRDLLIGVGLTCLVQGIVAAIAYACLRIPRAFTLSLLTGLAALVQIIGTTIVWIPIAIGLILQSQYVKAGIMVGVGVLVIGSVDNLLRPLFSKLGAFKMSTLLLLLSIFGAIEMLDAWEALLGPVVVRLTTKAVVLVREDQEEQEQQESSTRDR</sequence>
<evidence type="ECO:0008006" key="10">
    <source>
        <dbReference type="Google" id="ProtNLM"/>
    </source>
</evidence>
<evidence type="ECO:0000256" key="4">
    <source>
        <dbReference type="ARBA" id="ARBA00022989"/>
    </source>
</evidence>
<keyword evidence="5 6" id="KW-0472">Membrane</keyword>
<dbReference type="EMBL" id="CAJOBC010089690">
    <property type="protein sequence ID" value="CAF4383134.1"/>
    <property type="molecule type" value="Genomic_DNA"/>
</dbReference>
<comment type="caution">
    <text evidence="7">The sequence shown here is derived from an EMBL/GenBank/DDBJ whole genome shotgun (WGS) entry which is preliminary data.</text>
</comment>
<evidence type="ECO:0000256" key="5">
    <source>
        <dbReference type="ARBA" id="ARBA00023136"/>
    </source>
</evidence>
<proteinExistence type="inferred from homology"/>
<feature type="transmembrane region" description="Helical" evidence="6">
    <location>
        <begin position="175"/>
        <end position="200"/>
    </location>
</feature>
<dbReference type="PANTHER" id="PTHR21716:SF4">
    <property type="entry name" value="TRANSMEMBRANE PROTEIN 245"/>
    <property type="match status" value="1"/>
</dbReference>
<evidence type="ECO:0000313" key="8">
    <source>
        <dbReference type="EMBL" id="CAF4383134.1"/>
    </source>
</evidence>
<comment type="similarity">
    <text evidence="2">Belongs to the autoinducer-2 exporter (AI-2E) (TC 2.A.86) family.</text>
</comment>
<dbReference type="Pfam" id="PF01594">
    <property type="entry name" value="AI-2E_transport"/>
    <property type="match status" value="1"/>
</dbReference>
<evidence type="ECO:0000256" key="6">
    <source>
        <dbReference type="SAM" id="Phobius"/>
    </source>
</evidence>
<keyword evidence="9" id="KW-1185">Reference proteome</keyword>
<evidence type="ECO:0000256" key="2">
    <source>
        <dbReference type="ARBA" id="ARBA00009773"/>
    </source>
</evidence>
<feature type="transmembrane region" description="Helical" evidence="6">
    <location>
        <begin position="141"/>
        <end position="163"/>
    </location>
</feature>
<comment type="subcellular location">
    <subcellularLocation>
        <location evidence="1">Membrane</location>
        <topology evidence="1">Multi-pass membrane protein</topology>
    </subcellularLocation>
</comment>
<keyword evidence="4 6" id="KW-1133">Transmembrane helix</keyword>
<evidence type="ECO:0000256" key="1">
    <source>
        <dbReference type="ARBA" id="ARBA00004141"/>
    </source>
</evidence>
<feature type="non-terminal residue" evidence="7">
    <location>
        <position position="1"/>
    </location>
</feature>
<dbReference type="InterPro" id="IPR002549">
    <property type="entry name" value="AI-2E-like"/>
</dbReference>
<dbReference type="AlphaFoldDB" id="A0A815V3B5"/>
<dbReference type="EMBL" id="CAJNOQ010024131">
    <property type="protein sequence ID" value="CAF1524118.1"/>
    <property type="molecule type" value="Genomic_DNA"/>
</dbReference>
<feature type="transmembrane region" description="Helical" evidence="6">
    <location>
        <begin position="236"/>
        <end position="255"/>
    </location>
</feature>
<keyword evidence="3 6" id="KW-0812">Transmembrane</keyword>
<dbReference type="Proteomes" id="UP000681722">
    <property type="component" value="Unassembled WGS sequence"/>
</dbReference>
<feature type="transmembrane region" description="Helical" evidence="6">
    <location>
        <begin position="206"/>
        <end position="224"/>
    </location>
</feature>
<reference evidence="7" key="1">
    <citation type="submission" date="2021-02" db="EMBL/GenBank/DDBJ databases">
        <authorList>
            <person name="Nowell W R."/>
        </authorList>
    </citation>
    <scope>NUCLEOTIDE SEQUENCE</scope>
</reference>
<dbReference type="GO" id="GO:0016020">
    <property type="term" value="C:membrane"/>
    <property type="evidence" value="ECO:0007669"/>
    <property type="project" value="UniProtKB-SubCell"/>
</dbReference>
<accession>A0A815V3B5</accession>
<evidence type="ECO:0000313" key="7">
    <source>
        <dbReference type="EMBL" id="CAF1524118.1"/>
    </source>
</evidence>
<organism evidence="7 9">
    <name type="scientific">Didymodactylos carnosus</name>
    <dbReference type="NCBI Taxonomy" id="1234261"/>
    <lineage>
        <taxon>Eukaryota</taxon>
        <taxon>Metazoa</taxon>
        <taxon>Spiralia</taxon>
        <taxon>Gnathifera</taxon>
        <taxon>Rotifera</taxon>
        <taxon>Eurotatoria</taxon>
        <taxon>Bdelloidea</taxon>
        <taxon>Philodinida</taxon>
        <taxon>Philodinidae</taxon>
        <taxon>Didymodactylos</taxon>
    </lineage>
</organism>
<dbReference type="OrthoDB" id="10062163at2759"/>